<feature type="coiled-coil region" evidence="1">
    <location>
        <begin position="98"/>
        <end position="127"/>
    </location>
</feature>
<feature type="region of interest" description="Disordered" evidence="2">
    <location>
        <begin position="1"/>
        <end position="30"/>
    </location>
</feature>
<dbReference type="InterPro" id="IPR048337">
    <property type="entry name" value="FAM50A/XAP5_C"/>
</dbReference>
<protein>
    <recommendedName>
        <fullName evidence="3">FAM50A/XAP5 C-terminal domain-containing protein</fullName>
    </recommendedName>
</protein>
<keyword evidence="1" id="KW-0175">Coiled coil</keyword>
<dbReference type="PANTHER" id="PTHR12722:SF0">
    <property type="entry name" value="PROTEIN FAM50A"/>
    <property type="match status" value="1"/>
</dbReference>
<evidence type="ECO:0000313" key="5">
    <source>
        <dbReference type="Proteomes" id="UP000324800"/>
    </source>
</evidence>
<reference evidence="4 5" key="1">
    <citation type="submission" date="2019-03" db="EMBL/GenBank/DDBJ databases">
        <title>Single cell metagenomics reveals metabolic interactions within the superorganism composed of flagellate Streblomastix strix and complex community of Bacteroidetes bacteria on its surface.</title>
        <authorList>
            <person name="Treitli S.C."/>
            <person name="Kolisko M."/>
            <person name="Husnik F."/>
            <person name="Keeling P."/>
            <person name="Hampl V."/>
        </authorList>
    </citation>
    <scope>NUCLEOTIDE SEQUENCE [LARGE SCALE GENOMIC DNA]</scope>
    <source>
        <strain evidence="4">ST1C</strain>
    </source>
</reference>
<dbReference type="EMBL" id="SNRW01010886">
    <property type="protein sequence ID" value="KAA6375933.1"/>
    <property type="molecule type" value="Genomic_DNA"/>
</dbReference>
<evidence type="ECO:0000259" key="3">
    <source>
        <dbReference type="Pfam" id="PF04921"/>
    </source>
</evidence>
<evidence type="ECO:0000256" key="1">
    <source>
        <dbReference type="SAM" id="Coils"/>
    </source>
</evidence>
<evidence type="ECO:0000256" key="2">
    <source>
        <dbReference type="SAM" id="MobiDB-lite"/>
    </source>
</evidence>
<dbReference type="Proteomes" id="UP000324800">
    <property type="component" value="Unassembled WGS sequence"/>
</dbReference>
<gene>
    <name evidence="4" type="ORF">EZS28_028542</name>
</gene>
<comment type="caution">
    <text evidence="4">The sequence shown here is derived from an EMBL/GenBank/DDBJ whole genome shotgun (WGS) entry which is preliminary data.</text>
</comment>
<feature type="region of interest" description="Disordered" evidence="2">
    <location>
        <begin position="241"/>
        <end position="265"/>
    </location>
</feature>
<feature type="domain" description="FAM50A/XAP5 C-terminal" evidence="3">
    <location>
        <begin position="215"/>
        <end position="366"/>
    </location>
</feature>
<name>A0A5J4V0A8_9EUKA</name>
<feature type="coiled-coil region" evidence="1">
    <location>
        <begin position="185"/>
        <end position="212"/>
    </location>
</feature>
<sequence length="375" mass="43377">MNIPTNTTKSTSQGEAITASGLRLNSLTGPGSTGDVSRIMILAAKRQNQIEEFERTKRKIDEDSQRDLKFGSRFELHKGDKEEMLRRNTIGLVTNSQFVQIQQNLDLADAQKKLAEKEKRKQNSAKKRKPQVNLPTVKKLSFATDDDDMDGKQDIEELLGQNNDEQITLLKRQYRKDPTIDTTFLPDHERELKEEEERARLAEQYEKEMTKQKQEKIDVTFSMWDGSGHRLGEFLGQVLRAEQKSRSRSHEGDGQKKGNSSSASDLRFATKYGSSNELMFVKEDVILPHHITFHDLIVSKARGKSGPLWNWDVHDDVRMEIDTRIEKDESHAAKVVDRQWYEQNKHIFPVNRWDIYDPAKKYETYTIHDKSAQNT</sequence>
<dbReference type="Pfam" id="PF04921">
    <property type="entry name" value="XAP5"/>
    <property type="match status" value="1"/>
</dbReference>
<feature type="compositionally biased region" description="Polar residues" evidence="2">
    <location>
        <begin position="1"/>
        <end position="15"/>
    </location>
</feature>
<proteinExistence type="predicted"/>
<dbReference type="AlphaFoldDB" id="A0A5J4V0A8"/>
<dbReference type="InterPro" id="IPR007005">
    <property type="entry name" value="XAP5"/>
</dbReference>
<accession>A0A5J4V0A8</accession>
<evidence type="ECO:0000313" key="4">
    <source>
        <dbReference type="EMBL" id="KAA6375933.1"/>
    </source>
</evidence>
<dbReference type="PANTHER" id="PTHR12722">
    <property type="entry name" value="XAP-5 PROTEIN-RELATED"/>
    <property type="match status" value="1"/>
</dbReference>
<organism evidence="4 5">
    <name type="scientific">Streblomastix strix</name>
    <dbReference type="NCBI Taxonomy" id="222440"/>
    <lineage>
        <taxon>Eukaryota</taxon>
        <taxon>Metamonada</taxon>
        <taxon>Preaxostyla</taxon>
        <taxon>Oxymonadida</taxon>
        <taxon>Streblomastigidae</taxon>
        <taxon>Streblomastix</taxon>
    </lineage>
</organism>
<dbReference type="GO" id="GO:0005634">
    <property type="term" value="C:nucleus"/>
    <property type="evidence" value="ECO:0007669"/>
    <property type="project" value="InterPro"/>
</dbReference>
<dbReference type="GO" id="GO:0006325">
    <property type="term" value="P:chromatin organization"/>
    <property type="evidence" value="ECO:0007669"/>
    <property type="project" value="TreeGrafter"/>
</dbReference>
<feature type="compositionally biased region" description="Basic and acidic residues" evidence="2">
    <location>
        <begin position="241"/>
        <end position="256"/>
    </location>
</feature>
<dbReference type="OrthoDB" id="1562195at2759"/>